<gene>
    <name evidence="2" type="ORF">Cgig2_021800</name>
</gene>
<feature type="transmembrane region" description="Helical" evidence="1">
    <location>
        <begin position="12"/>
        <end position="36"/>
    </location>
</feature>
<keyword evidence="3" id="KW-1185">Reference proteome</keyword>
<dbReference type="Proteomes" id="UP001153076">
    <property type="component" value="Unassembled WGS sequence"/>
</dbReference>
<dbReference type="AlphaFoldDB" id="A0A9Q1KAM6"/>
<dbReference type="EMBL" id="JAKOGI010000221">
    <property type="protein sequence ID" value="KAJ8439386.1"/>
    <property type="molecule type" value="Genomic_DNA"/>
</dbReference>
<protein>
    <submittedName>
        <fullName evidence="2">Uncharacterized protein</fullName>
    </submittedName>
</protein>
<sequence length="190" mass="22256">MLTGELDFKKGVFETLFVISPIITRFLLTPMALLHYRRVLNPFISKLLGFRIITLKTHLPLGQVLAELAVELQKWNKEVRENPCEGKESYGDDWRASKKLLRHLFKLDAKLKRELDEVLDQIETFWRATHVKALKGDVSNDPEMARKLRHKYCKGRCDIDMFKGKKIMLQCLVWDLRKLPLDPIPTQDQL</sequence>
<proteinExistence type="predicted"/>
<evidence type="ECO:0000256" key="1">
    <source>
        <dbReference type="SAM" id="Phobius"/>
    </source>
</evidence>
<name>A0A9Q1KAM6_9CARY</name>
<organism evidence="2 3">
    <name type="scientific">Carnegiea gigantea</name>
    <dbReference type="NCBI Taxonomy" id="171969"/>
    <lineage>
        <taxon>Eukaryota</taxon>
        <taxon>Viridiplantae</taxon>
        <taxon>Streptophyta</taxon>
        <taxon>Embryophyta</taxon>
        <taxon>Tracheophyta</taxon>
        <taxon>Spermatophyta</taxon>
        <taxon>Magnoliopsida</taxon>
        <taxon>eudicotyledons</taxon>
        <taxon>Gunneridae</taxon>
        <taxon>Pentapetalae</taxon>
        <taxon>Caryophyllales</taxon>
        <taxon>Cactineae</taxon>
        <taxon>Cactaceae</taxon>
        <taxon>Cactoideae</taxon>
        <taxon>Echinocereeae</taxon>
        <taxon>Carnegiea</taxon>
    </lineage>
</organism>
<comment type="caution">
    <text evidence="2">The sequence shown here is derived from an EMBL/GenBank/DDBJ whole genome shotgun (WGS) entry which is preliminary data.</text>
</comment>
<evidence type="ECO:0000313" key="2">
    <source>
        <dbReference type="EMBL" id="KAJ8439386.1"/>
    </source>
</evidence>
<keyword evidence="1" id="KW-0812">Transmembrane</keyword>
<keyword evidence="1" id="KW-0472">Membrane</keyword>
<evidence type="ECO:0000313" key="3">
    <source>
        <dbReference type="Proteomes" id="UP001153076"/>
    </source>
</evidence>
<keyword evidence="1" id="KW-1133">Transmembrane helix</keyword>
<accession>A0A9Q1KAM6</accession>
<reference evidence="2" key="1">
    <citation type="submission" date="2022-04" db="EMBL/GenBank/DDBJ databases">
        <title>Carnegiea gigantea Genome sequencing and assembly v2.</title>
        <authorList>
            <person name="Copetti D."/>
            <person name="Sanderson M.J."/>
            <person name="Burquez A."/>
            <person name="Wojciechowski M.F."/>
        </authorList>
    </citation>
    <scope>NUCLEOTIDE SEQUENCE</scope>
    <source>
        <strain evidence="2">SGP5-SGP5p</strain>
        <tissue evidence="2">Aerial part</tissue>
    </source>
</reference>